<reference evidence="3 4" key="1">
    <citation type="journal article" date="2014" name="Am. J. Bot.">
        <title>Genome assembly and annotation for red clover (Trifolium pratense; Fabaceae).</title>
        <authorList>
            <person name="Istvanek J."/>
            <person name="Jaros M."/>
            <person name="Krenek A."/>
            <person name="Repkova J."/>
        </authorList>
    </citation>
    <scope>NUCLEOTIDE SEQUENCE [LARGE SCALE GENOMIC DNA]</scope>
    <source>
        <strain evidence="4">cv. Tatra</strain>
        <tissue evidence="3">Young leaves</tissue>
    </source>
</reference>
<dbReference type="EMBL" id="ASHM01053532">
    <property type="protein sequence ID" value="PNX87315.1"/>
    <property type="molecule type" value="Genomic_DNA"/>
</dbReference>
<evidence type="ECO:0000259" key="2">
    <source>
        <dbReference type="Pfam" id="PF23247"/>
    </source>
</evidence>
<protein>
    <submittedName>
        <fullName evidence="3">Putative CC-NBS-LRR resistance protein</fullName>
    </submittedName>
</protein>
<sequence>MHVSFPILETLVLDNLKNLEHICIGTLSITFGSLGVIKVKNCVQLKYLFSFTLVKELSHLSEIEVCQCNSMKEIVLGDNNSSANSTTNENIEVFLFRSLTLEHLETLQNFFSRSEQNHQLLEPYVSTPLFNAQVAFPNLDALKLSSLNLNKIWDDNHQSMCNLTSLIVESCAELKYLFLSTMVGSFKNLKHLEISNCPLMEEIIAKEENNNEMEEVW</sequence>
<dbReference type="STRING" id="57577.A0A2K3M959"/>
<dbReference type="ExpressionAtlas" id="A0A2K3M959">
    <property type="expression patterns" value="baseline"/>
</dbReference>
<dbReference type="Pfam" id="PF23247">
    <property type="entry name" value="LRR_RPS2"/>
    <property type="match status" value="2"/>
</dbReference>
<dbReference type="PANTHER" id="PTHR33463">
    <property type="entry name" value="NB-ARC DOMAIN-CONTAINING PROTEIN-RELATED"/>
    <property type="match status" value="1"/>
</dbReference>
<evidence type="ECO:0000256" key="1">
    <source>
        <dbReference type="ARBA" id="ARBA00022821"/>
    </source>
</evidence>
<dbReference type="AlphaFoldDB" id="A0A2K3M959"/>
<name>A0A2K3M959_TRIPR</name>
<accession>A0A2K3M959</accession>
<comment type="caution">
    <text evidence="3">The sequence shown here is derived from an EMBL/GenBank/DDBJ whole genome shotgun (WGS) entry which is preliminary data.</text>
</comment>
<organism evidence="3 4">
    <name type="scientific">Trifolium pratense</name>
    <name type="common">Red clover</name>
    <dbReference type="NCBI Taxonomy" id="57577"/>
    <lineage>
        <taxon>Eukaryota</taxon>
        <taxon>Viridiplantae</taxon>
        <taxon>Streptophyta</taxon>
        <taxon>Embryophyta</taxon>
        <taxon>Tracheophyta</taxon>
        <taxon>Spermatophyta</taxon>
        <taxon>Magnoliopsida</taxon>
        <taxon>eudicotyledons</taxon>
        <taxon>Gunneridae</taxon>
        <taxon>Pentapetalae</taxon>
        <taxon>rosids</taxon>
        <taxon>fabids</taxon>
        <taxon>Fabales</taxon>
        <taxon>Fabaceae</taxon>
        <taxon>Papilionoideae</taxon>
        <taxon>50 kb inversion clade</taxon>
        <taxon>NPAAA clade</taxon>
        <taxon>Hologalegina</taxon>
        <taxon>IRL clade</taxon>
        <taxon>Trifolieae</taxon>
        <taxon>Trifolium</taxon>
    </lineage>
</organism>
<feature type="domain" description="Disease resistance protein At4g27190-like leucine-rich repeats" evidence="2">
    <location>
        <begin position="10"/>
        <end position="117"/>
    </location>
</feature>
<keyword evidence="1" id="KW-0611">Plant defense</keyword>
<dbReference type="InterPro" id="IPR032675">
    <property type="entry name" value="LRR_dom_sf"/>
</dbReference>
<dbReference type="SUPFAM" id="SSF52058">
    <property type="entry name" value="L domain-like"/>
    <property type="match status" value="1"/>
</dbReference>
<evidence type="ECO:0000313" key="3">
    <source>
        <dbReference type="EMBL" id="PNX87315.1"/>
    </source>
</evidence>
<proteinExistence type="predicted"/>
<dbReference type="PANTHER" id="PTHR33463:SF198">
    <property type="entry name" value="RPP4C3"/>
    <property type="match status" value="1"/>
</dbReference>
<dbReference type="Proteomes" id="UP000236291">
    <property type="component" value="Unassembled WGS sequence"/>
</dbReference>
<evidence type="ECO:0000313" key="4">
    <source>
        <dbReference type="Proteomes" id="UP000236291"/>
    </source>
</evidence>
<dbReference type="InterPro" id="IPR057135">
    <property type="entry name" value="At4g27190-like_LRR"/>
</dbReference>
<dbReference type="InterPro" id="IPR050905">
    <property type="entry name" value="Plant_NBS-LRR"/>
</dbReference>
<dbReference type="Gene3D" id="3.80.10.10">
    <property type="entry name" value="Ribonuclease Inhibitor"/>
    <property type="match status" value="1"/>
</dbReference>
<reference evidence="3 4" key="2">
    <citation type="journal article" date="2017" name="Front. Plant Sci.">
        <title>Gene Classification and Mining of Molecular Markers Useful in Red Clover (Trifolium pratense) Breeding.</title>
        <authorList>
            <person name="Istvanek J."/>
            <person name="Dluhosova J."/>
            <person name="Dluhos P."/>
            <person name="Patkova L."/>
            <person name="Nedelnik J."/>
            <person name="Repkova J."/>
        </authorList>
    </citation>
    <scope>NUCLEOTIDE SEQUENCE [LARGE SCALE GENOMIC DNA]</scope>
    <source>
        <strain evidence="4">cv. Tatra</strain>
        <tissue evidence="3">Young leaves</tissue>
    </source>
</reference>
<gene>
    <name evidence="3" type="ORF">L195_g043402</name>
</gene>
<feature type="domain" description="Disease resistance protein At4g27190-like leucine-rich repeats" evidence="2">
    <location>
        <begin position="139"/>
        <end position="212"/>
    </location>
</feature>